<keyword evidence="1" id="KW-0158">Chromosome</keyword>
<dbReference type="GO" id="GO:0006281">
    <property type="term" value="P:DNA repair"/>
    <property type="evidence" value="ECO:0007669"/>
    <property type="project" value="UniProtKB-KW"/>
</dbReference>
<keyword evidence="1" id="KW-0547">Nucleotide-binding</keyword>
<dbReference type="EMBL" id="JAEUBE010000436">
    <property type="protein sequence ID" value="KAH3661705.1"/>
    <property type="molecule type" value="Genomic_DNA"/>
</dbReference>
<keyword evidence="1" id="KW-0235">DNA replication</keyword>
<keyword evidence="1" id="KW-0238">DNA-binding</keyword>
<dbReference type="InterPro" id="IPR041677">
    <property type="entry name" value="DNA2/NAM7_AAA_11"/>
</dbReference>
<dbReference type="GO" id="GO:0051539">
    <property type="term" value="F:4 iron, 4 sulfur cluster binding"/>
    <property type="evidence" value="ECO:0007669"/>
    <property type="project" value="UniProtKB-UniRule"/>
</dbReference>
<dbReference type="GO" id="GO:0005694">
    <property type="term" value="C:chromosome"/>
    <property type="evidence" value="ECO:0007669"/>
    <property type="project" value="UniProtKB-SubCell"/>
</dbReference>
<keyword evidence="1" id="KW-0378">Hydrolase</keyword>
<dbReference type="SUPFAM" id="SSF52540">
    <property type="entry name" value="P-loop containing nucleoside triphosphate hydrolases"/>
    <property type="match status" value="1"/>
</dbReference>
<dbReference type="GeneID" id="70238283"/>
<keyword evidence="1" id="KW-0540">Nuclease</keyword>
<keyword evidence="1" id="KW-0234">DNA repair</keyword>
<reference evidence="3" key="1">
    <citation type="journal article" date="2021" name="Open Biol.">
        <title>Shared evolutionary footprints suggest mitochondrial oxidative damage underlies multiple complex I losses in fungi.</title>
        <authorList>
            <person name="Schikora-Tamarit M.A."/>
            <person name="Marcet-Houben M."/>
            <person name="Nosek J."/>
            <person name="Gabaldon T."/>
        </authorList>
    </citation>
    <scope>NUCLEOTIDE SEQUENCE</scope>
    <source>
        <strain evidence="3">CBS6075</strain>
    </source>
</reference>
<feature type="domain" description="DNA2/NAM7 helicase helicase" evidence="2">
    <location>
        <begin position="36"/>
        <end position="93"/>
    </location>
</feature>
<dbReference type="GO" id="GO:0005524">
    <property type="term" value="F:ATP binding"/>
    <property type="evidence" value="ECO:0007669"/>
    <property type="project" value="UniProtKB-UniRule"/>
</dbReference>
<keyword evidence="1" id="KW-0004">4Fe-4S</keyword>
<dbReference type="InterPro" id="IPR045055">
    <property type="entry name" value="DNA2/NAM7-like"/>
</dbReference>
<dbReference type="GO" id="GO:0017108">
    <property type="term" value="F:5'-flap endonuclease activity"/>
    <property type="evidence" value="ECO:0007669"/>
    <property type="project" value="UniProtKB-UniRule"/>
</dbReference>
<feature type="non-terminal residue" evidence="3">
    <location>
        <position position="93"/>
    </location>
</feature>
<evidence type="ECO:0000256" key="1">
    <source>
        <dbReference type="RuleBase" id="RU367041"/>
    </source>
</evidence>
<dbReference type="Pfam" id="PF13086">
    <property type="entry name" value="AAA_11"/>
    <property type="match status" value="1"/>
</dbReference>
<gene>
    <name evidence="3" type="ORF">OGAPHI_006319</name>
</gene>
<protein>
    <recommendedName>
        <fullName evidence="1">DNA replication ATP-dependent helicase/nuclease</fullName>
        <ecNumber evidence="1">3.1.-.-</ecNumber>
        <ecNumber evidence="1">3.6.4.12</ecNumber>
    </recommendedName>
</protein>
<keyword evidence="1" id="KW-0408">Iron</keyword>
<dbReference type="GO" id="GO:0046872">
    <property type="term" value="F:metal ion binding"/>
    <property type="evidence" value="ECO:0007669"/>
    <property type="project" value="UniProtKB-UniRule"/>
</dbReference>
<keyword evidence="4" id="KW-1185">Reference proteome</keyword>
<dbReference type="RefSeq" id="XP_046058817.1">
    <property type="nucleotide sequence ID" value="XM_046207595.1"/>
</dbReference>
<comment type="subcellular location">
    <subcellularLocation>
        <location evidence="1">Nucleus</location>
    </subcellularLocation>
    <subcellularLocation>
        <location evidence="1">Chromosome</location>
    </subcellularLocation>
</comment>
<reference evidence="3" key="2">
    <citation type="submission" date="2021-01" db="EMBL/GenBank/DDBJ databases">
        <authorList>
            <person name="Schikora-Tamarit M.A."/>
        </authorList>
    </citation>
    <scope>NUCLEOTIDE SEQUENCE</scope>
    <source>
        <strain evidence="3">CBS6075</strain>
    </source>
</reference>
<dbReference type="GO" id="GO:0005737">
    <property type="term" value="C:cytoplasm"/>
    <property type="evidence" value="ECO:0007669"/>
    <property type="project" value="TreeGrafter"/>
</dbReference>
<name>A0A9P8NY87_9ASCO</name>
<comment type="function">
    <text evidence="1">Key enzyme involved in DNA replication and DNA repair. Involved in Okazaki fragments processing by cleaving long flaps that escape FEN1: flaps that are longer than 27 nucleotides are coated by replication protein A complex (RPA), leading to recruit DNA2 which cleaves the flap until it is too short to bind RPA and becomes a substrate for FEN1. Also involved in 5'-end resection of DNA during double-strand break (DSB) repair by mediating the cleavage of 5'-ssDNA.</text>
</comment>
<evidence type="ECO:0000313" key="4">
    <source>
        <dbReference type="Proteomes" id="UP000769157"/>
    </source>
</evidence>
<keyword evidence="1" id="KW-0539">Nucleus</keyword>
<keyword evidence="1" id="KW-0347">Helicase</keyword>
<dbReference type="OrthoDB" id="6513042at2759"/>
<evidence type="ECO:0000259" key="2">
    <source>
        <dbReference type="Pfam" id="PF13086"/>
    </source>
</evidence>
<proteinExistence type="inferred from homology"/>
<dbReference type="Gene3D" id="3.40.50.300">
    <property type="entry name" value="P-loop containing nucleotide triphosphate hydrolases"/>
    <property type="match status" value="1"/>
</dbReference>
<dbReference type="GO" id="GO:0005634">
    <property type="term" value="C:nucleus"/>
    <property type="evidence" value="ECO:0007669"/>
    <property type="project" value="UniProtKB-SubCell"/>
</dbReference>
<dbReference type="AlphaFoldDB" id="A0A9P8NY87"/>
<comment type="caution">
    <text evidence="3">The sequence shown here is derived from an EMBL/GenBank/DDBJ whole genome shotgun (WGS) entry which is preliminary data.</text>
</comment>
<keyword evidence="1" id="KW-0067">ATP-binding</keyword>
<dbReference type="InterPro" id="IPR027417">
    <property type="entry name" value="P-loop_NTPase"/>
</dbReference>
<dbReference type="PANTHER" id="PTHR10887">
    <property type="entry name" value="DNA2/NAM7 HELICASE FAMILY"/>
    <property type="match status" value="1"/>
</dbReference>
<feature type="non-terminal residue" evidence="3">
    <location>
        <position position="1"/>
    </location>
</feature>
<keyword evidence="1" id="KW-0479">Metal-binding</keyword>
<comment type="catalytic activity">
    <reaction evidence="1">
        <text>ATP + H2O = ADP + phosphate + H(+)</text>
        <dbReference type="Rhea" id="RHEA:13065"/>
        <dbReference type="ChEBI" id="CHEBI:15377"/>
        <dbReference type="ChEBI" id="CHEBI:15378"/>
        <dbReference type="ChEBI" id="CHEBI:30616"/>
        <dbReference type="ChEBI" id="CHEBI:43474"/>
        <dbReference type="ChEBI" id="CHEBI:456216"/>
        <dbReference type="EC" id="3.6.4.12"/>
    </reaction>
</comment>
<evidence type="ECO:0000313" key="3">
    <source>
        <dbReference type="EMBL" id="KAH3661705.1"/>
    </source>
</evidence>
<organism evidence="3 4">
    <name type="scientific">Ogataea philodendri</name>
    <dbReference type="NCBI Taxonomy" id="1378263"/>
    <lineage>
        <taxon>Eukaryota</taxon>
        <taxon>Fungi</taxon>
        <taxon>Dikarya</taxon>
        <taxon>Ascomycota</taxon>
        <taxon>Saccharomycotina</taxon>
        <taxon>Pichiomycetes</taxon>
        <taxon>Pichiales</taxon>
        <taxon>Pichiaceae</taxon>
        <taxon>Ogataea</taxon>
    </lineage>
</organism>
<dbReference type="GO" id="GO:0003677">
    <property type="term" value="F:DNA binding"/>
    <property type="evidence" value="ECO:0007669"/>
    <property type="project" value="UniProtKB-UniRule"/>
</dbReference>
<comment type="similarity">
    <text evidence="1">Belongs to the DNA2/NAM7 helicase family.</text>
</comment>
<dbReference type="GO" id="GO:0071932">
    <property type="term" value="P:replication fork reversal"/>
    <property type="evidence" value="ECO:0007669"/>
    <property type="project" value="TreeGrafter"/>
</dbReference>
<dbReference type="PANTHER" id="PTHR10887:SF433">
    <property type="entry name" value="DNA REPLICATION ATP-DEPENDENT HELICASE_NUCLEASE DNA2"/>
    <property type="match status" value="1"/>
</dbReference>
<keyword evidence="1" id="KW-0511">Multifunctional enzyme</keyword>
<dbReference type="Proteomes" id="UP000769157">
    <property type="component" value="Unassembled WGS sequence"/>
</dbReference>
<keyword evidence="1" id="KW-0411">Iron-sulfur</keyword>
<sequence length="93" mass="10225">NLFLKEGDEQRRRLIVDQEPPKFASAPLAYSVPPNKFNEDQMAAFDKVLTAEDYALILGMPGTGKTTVIAQLIKFLVANGKTVLLTSYTHSAV</sequence>
<dbReference type="EC" id="3.6.4.12" evidence="1"/>
<keyword evidence="1" id="KW-0227">DNA damage</keyword>
<dbReference type="GO" id="GO:0017116">
    <property type="term" value="F:single-stranded DNA helicase activity"/>
    <property type="evidence" value="ECO:0007669"/>
    <property type="project" value="UniProtKB-UniRule"/>
</dbReference>
<dbReference type="GO" id="GO:0033567">
    <property type="term" value="P:DNA replication, Okazaki fragment processing"/>
    <property type="evidence" value="ECO:0007669"/>
    <property type="project" value="UniProtKB-UniRule"/>
</dbReference>
<accession>A0A9P8NY87</accession>
<dbReference type="EC" id="3.1.-.-" evidence="1"/>